<protein>
    <submittedName>
        <fullName evidence="3">ParA family protein</fullName>
    </submittedName>
</protein>
<evidence type="ECO:0000313" key="3">
    <source>
        <dbReference type="EMBL" id="TXR54747.1"/>
    </source>
</evidence>
<proteinExistence type="predicted"/>
<dbReference type="Pfam" id="PF01656">
    <property type="entry name" value="CbiA"/>
    <property type="match status" value="1"/>
</dbReference>
<dbReference type="AlphaFoldDB" id="A0A5C8ZAE2"/>
<dbReference type="Proteomes" id="UP000321764">
    <property type="component" value="Unassembled WGS sequence"/>
</dbReference>
<feature type="region of interest" description="Disordered" evidence="1">
    <location>
        <begin position="1"/>
        <end position="22"/>
    </location>
</feature>
<sequence length="243" mass="27679">MTNNEETIQPSEKSESQARVITPPKPKRILVANAKGGSGKTTVATNLSSLFASRDEHCALIDFDPQGSATQWLQLRPSERHRIHGVSAYKKTAAQMTRTWYLRNLPPETTKVVIDTPAGLTGMLLNDLVRESDFVIIPVTPSPIDIRSTTNFIKDLFLTPAQRTKPKKIAVIANRVRRNTLVYSKLELFLKSLKIPFVCSFRDTQFYIRASEYGLGIHDLKNREEKDMMDWVKLIEWIDKHKN</sequence>
<dbReference type="OrthoDB" id="69313at2"/>
<comment type="caution">
    <text evidence="3">The sequence shown here is derived from an EMBL/GenBank/DDBJ whole genome shotgun (WGS) entry which is preliminary data.</text>
</comment>
<evidence type="ECO:0000259" key="2">
    <source>
        <dbReference type="Pfam" id="PF01656"/>
    </source>
</evidence>
<organism evidence="3 4">
    <name type="scientific">Reinekea thalattae</name>
    <dbReference type="NCBI Taxonomy" id="2593301"/>
    <lineage>
        <taxon>Bacteria</taxon>
        <taxon>Pseudomonadati</taxon>
        <taxon>Pseudomonadota</taxon>
        <taxon>Gammaproteobacteria</taxon>
        <taxon>Oceanospirillales</taxon>
        <taxon>Saccharospirillaceae</taxon>
        <taxon>Reinekea</taxon>
    </lineage>
</organism>
<feature type="domain" description="CobQ/CobB/MinD/ParA nucleotide binding" evidence="2">
    <location>
        <begin position="29"/>
        <end position="195"/>
    </location>
</feature>
<dbReference type="EMBL" id="VKAD01000001">
    <property type="protein sequence ID" value="TXR54747.1"/>
    <property type="molecule type" value="Genomic_DNA"/>
</dbReference>
<accession>A0A5C8ZAE2</accession>
<name>A0A5C8ZAE2_9GAMM</name>
<dbReference type="PANTHER" id="PTHR13696:SF96">
    <property type="entry name" value="COBQ_COBB_MIND_PARA NUCLEOTIDE BINDING DOMAIN-CONTAINING PROTEIN"/>
    <property type="match status" value="1"/>
</dbReference>
<dbReference type="InterPro" id="IPR050678">
    <property type="entry name" value="DNA_Partitioning_ATPase"/>
</dbReference>
<dbReference type="RefSeq" id="WP_147714146.1">
    <property type="nucleotide sequence ID" value="NZ_VKAD01000001.1"/>
</dbReference>
<dbReference type="SUPFAM" id="SSF52540">
    <property type="entry name" value="P-loop containing nucleoside triphosphate hydrolases"/>
    <property type="match status" value="1"/>
</dbReference>
<feature type="compositionally biased region" description="Polar residues" evidence="1">
    <location>
        <begin position="1"/>
        <end position="11"/>
    </location>
</feature>
<dbReference type="PANTHER" id="PTHR13696">
    <property type="entry name" value="P-LOOP CONTAINING NUCLEOSIDE TRIPHOSPHATE HYDROLASE"/>
    <property type="match status" value="1"/>
</dbReference>
<keyword evidence="4" id="KW-1185">Reference proteome</keyword>
<evidence type="ECO:0000256" key="1">
    <source>
        <dbReference type="SAM" id="MobiDB-lite"/>
    </source>
</evidence>
<evidence type="ECO:0000313" key="4">
    <source>
        <dbReference type="Proteomes" id="UP000321764"/>
    </source>
</evidence>
<dbReference type="Gene3D" id="3.40.50.300">
    <property type="entry name" value="P-loop containing nucleotide triphosphate hydrolases"/>
    <property type="match status" value="1"/>
</dbReference>
<dbReference type="PIRSF" id="PIRSF009320">
    <property type="entry name" value="Nuc_binding_HP_1000"/>
    <property type="match status" value="1"/>
</dbReference>
<reference evidence="3 4" key="1">
    <citation type="submission" date="2019-07" db="EMBL/GenBank/DDBJ databases">
        <title>Reinekea sp. strain SSH23 genome sequencing and assembly.</title>
        <authorList>
            <person name="Kim I."/>
        </authorList>
    </citation>
    <scope>NUCLEOTIDE SEQUENCE [LARGE SCALE GENOMIC DNA]</scope>
    <source>
        <strain evidence="3 4">SSH23</strain>
    </source>
</reference>
<dbReference type="InterPro" id="IPR002586">
    <property type="entry name" value="CobQ/CobB/MinD/ParA_Nub-bd_dom"/>
</dbReference>
<dbReference type="InterPro" id="IPR027417">
    <property type="entry name" value="P-loop_NTPase"/>
</dbReference>
<gene>
    <name evidence="3" type="ORF">FME95_09480</name>
</gene>
<dbReference type="CDD" id="cd02042">
    <property type="entry name" value="ParAB_family"/>
    <property type="match status" value="1"/>
</dbReference>